<organism evidence="1">
    <name type="scientific">Planktothricoides raciborskii GIHE-MW2</name>
    <dbReference type="NCBI Taxonomy" id="2792601"/>
    <lineage>
        <taxon>Bacteria</taxon>
        <taxon>Bacillati</taxon>
        <taxon>Cyanobacteriota</taxon>
        <taxon>Cyanophyceae</taxon>
        <taxon>Oscillatoriophycideae</taxon>
        <taxon>Oscillatoriales</taxon>
        <taxon>Oscillatoriaceae</taxon>
        <taxon>Planktothricoides</taxon>
    </lineage>
</organism>
<dbReference type="RefSeq" id="WP_156331689.1">
    <property type="nucleotide sequence ID" value="NZ_CP159837.1"/>
</dbReference>
<reference evidence="1" key="1">
    <citation type="submission" date="2024-07" db="EMBL/GenBank/DDBJ databases">
        <authorList>
            <person name="Kim Y.J."/>
            <person name="Jeong J.Y."/>
        </authorList>
    </citation>
    <scope>NUCLEOTIDE SEQUENCE</scope>
    <source>
        <strain evidence="1">GIHE-MW2</strain>
    </source>
</reference>
<accession>A0AAU8JCR5</accession>
<proteinExistence type="predicted"/>
<protein>
    <submittedName>
        <fullName evidence="1">Uncharacterized protein</fullName>
    </submittedName>
</protein>
<name>A0AAU8JCR5_9CYAN</name>
<sequence length="45" mass="5103">MGKAILLRAIANNNPTLQKEMQRKWQENAKKIAAPSRRSTRLIVG</sequence>
<evidence type="ECO:0000313" key="1">
    <source>
        <dbReference type="EMBL" id="XCM35893.1"/>
    </source>
</evidence>
<dbReference type="EMBL" id="CP159837">
    <property type="protein sequence ID" value="XCM35893.1"/>
    <property type="molecule type" value="Genomic_DNA"/>
</dbReference>
<dbReference type="AlphaFoldDB" id="A0AAU8JCR5"/>
<gene>
    <name evidence="1" type="ORF">ABWT76_004607</name>
</gene>